<evidence type="ECO:0000313" key="2">
    <source>
        <dbReference type="Proteomes" id="UP001253637"/>
    </source>
</evidence>
<dbReference type="EMBL" id="LC625835">
    <property type="protein sequence ID" value="BCU02777.1"/>
    <property type="molecule type" value="Genomic_DNA"/>
</dbReference>
<sequence>MADRRGGRLAEWAAHLTELCTRVARGAGTPDDMATLGRLLDGASFDVLLGEGSASGSGNGLVTRYGRFWAALDRDPDALAAVAREARGWPPSIVDAAMAYVRVSEWKAMAMIRALAHDEAQGTPWLSDATTPERLVTLLGNAVRHADERLVLPAQRAAATKDEFGVGAHAPASVDGGIVGLYDARATALHRVPPSPVIDPYPRVDALSWPTGAHDTSERAGGPVVVAYRSDSRARQHDDQMGGGSGCDQEGAWWARVCRTPDQGPRM</sequence>
<protein>
    <submittedName>
        <fullName evidence="1">Uncharacterized protein</fullName>
    </submittedName>
</protein>
<dbReference type="Proteomes" id="UP001253637">
    <property type="component" value="Segment"/>
</dbReference>
<name>A0A811BP81_9VIRU</name>
<evidence type="ECO:0000313" key="1">
    <source>
        <dbReference type="EMBL" id="BCU02777.1"/>
    </source>
</evidence>
<accession>A0A811BP81</accession>
<proteinExistence type="predicted"/>
<reference evidence="1" key="1">
    <citation type="submission" date="2021-04" db="EMBL/GenBank/DDBJ databases">
        <title>Draft Genome Sequence of Pandoravirus japonicus, Isolated from the Sabaishi River of Niigata, Japan.</title>
        <authorList>
            <person name="Hosokawa N."/>
            <person name="Takahashi H."/>
            <person name="Aoki K."/>
            <person name="Takemura M."/>
        </authorList>
    </citation>
    <scope>NUCLEOTIDE SEQUENCE</scope>
</reference>
<organism evidence="1 2">
    <name type="scientific">Pandoravirus japonicus</name>
    <dbReference type="NCBI Taxonomy" id="2823154"/>
    <lineage>
        <taxon>Viruses</taxon>
        <taxon>Pandoravirus</taxon>
    </lineage>
</organism>